<dbReference type="AlphaFoldDB" id="A0A251S7E9"/>
<dbReference type="FunCoup" id="A0A251S7E9">
    <property type="interactions" value="899"/>
</dbReference>
<dbReference type="PANTHER" id="PTHR12161:SF16">
    <property type="entry name" value="REGULATOR OF VPS4 ACTIVITY IN THE MVB PATHWAY PROTEIN"/>
    <property type="match status" value="1"/>
</dbReference>
<dbReference type="InterPro" id="IPR005061">
    <property type="entry name" value="Ist1"/>
</dbReference>
<proteinExistence type="inferred from homology"/>
<dbReference type="STRING" id="4232.A0A251S7E9"/>
<name>A0A251S7E9_HELAN</name>
<reference evidence="3 5" key="1">
    <citation type="journal article" date="2017" name="Nature">
        <title>The sunflower genome provides insights into oil metabolism, flowering and Asterid evolution.</title>
        <authorList>
            <person name="Badouin H."/>
            <person name="Gouzy J."/>
            <person name="Grassa C.J."/>
            <person name="Murat F."/>
            <person name="Staton S.E."/>
            <person name="Cottret L."/>
            <person name="Lelandais-Briere C."/>
            <person name="Owens G.L."/>
            <person name="Carrere S."/>
            <person name="Mayjonade B."/>
            <person name="Legrand L."/>
            <person name="Gill N."/>
            <person name="Kane N.C."/>
            <person name="Bowers J.E."/>
            <person name="Hubner S."/>
            <person name="Bellec A."/>
            <person name="Berard A."/>
            <person name="Berges H."/>
            <person name="Blanchet N."/>
            <person name="Boniface M.C."/>
            <person name="Brunel D."/>
            <person name="Catrice O."/>
            <person name="Chaidir N."/>
            <person name="Claudel C."/>
            <person name="Donnadieu C."/>
            <person name="Faraut T."/>
            <person name="Fievet G."/>
            <person name="Helmstetter N."/>
            <person name="King M."/>
            <person name="Knapp S.J."/>
            <person name="Lai Z."/>
            <person name="Le Paslier M.C."/>
            <person name="Lippi Y."/>
            <person name="Lorenzon L."/>
            <person name="Mandel J.R."/>
            <person name="Marage G."/>
            <person name="Marchand G."/>
            <person name="Marquand E."/>
            <person name="Bret-Mestries E."/>
            <person name="Morien E."/>
            <person name="Nambeesan S."/>
            <person name="Nguyen T."/>
            <person name="Pegot-Espagnet P."/>
            <person name="Pouilly N."/>
            <person name="Raftis F."/>
            <person name="Sallet E."/>
            <person name="Schiex T."/>
            <person name="Thomas J."/>
            <person name="Vandecasteele C."/>
            <person name="Vares D."/>
            <person name="Vear F."/>
            <person name="Vautrin S."/>
            <person name="Crespi M."/>
            <person name="Mangin B."/>
            <person name="Burke J.M."/>
            <person name="Salse J."/>
            <person name="Munos S."/>
            <person name="Vincourt P."/>
            <person name="Rieseberg L.H."/>
            <person name="Langlade N.B."/>
        </authorList>
    </citation>
    <scope>NUCLEOTIDE SEQUENCE [LARGE SCALE GENOMIC DNA]</scope>
    <source>
        <strain evidence="5">cv. SF193</strain>
        <tissue evidence="3">Leaves</tissue>
    </source>
</reference>
<sequence length="395" mass="43975">MGRKLDALLGRNFRTKKFKATVNLAMSRLTILKNQHHARLTVARSDIIQLLNLNHHEHALLRVGEVIKEQNMLDVLAMVDGYCHLLIQMVKLIEKERYCPDELKEPVSSLIFAAPRCGEFPELQEIRAILTARYGKEFKFAHGDIELRNSCGVNTRMVQKLSPRQTRLETRIKTLQEIANENDIVLKLGDLENPIHTEEEGESTNGDTARNSCALDFDDVLSFTESVKGKIKYKGVEDAAQAAFESAACAASAALAVVEFSRLQSTGSDNTDSSNSGPKNVLGSIPDESKFPMNLAKTEETESEYESGSEAEPEHEHEHESEISKIGSDSDGSKGLEKTKVFNESNNEIIEDKSSDILSSKQKEFGIGSSKLQFGEVLKMQQSDLTKKQIVVRSF</sequence>
<dbReference type="OrthoDB" id="29853at2759"/>
<comment type="similarity">
    <text evidence="1">Belongs to the IST1 family.</text>
</comment>
<feature type="compositionally biased region" description="Basic and acidic residues" evidence="2">
    <location>
        <begin position="331"/>
        <end position="341"/>
    </location>
</feature>
<evidence type="ECO:0000313" key="4">
    <source>
        <dbReference type="EMBL" id="OTF93141.1"/>
    </source>
</evidence>
<dbReference type="EMBL" id="MNCJ02000331">
    <property type="protein sequence ID" value="KAF5762248.1"/>
    <property type="molecule type" value="Genomic_DNA"/>
</dbReference>
<dbReference type="Gene3D" id="1.20.1260.60">
    <property type="entry name" value="Vacuolar protein sorting-associated protein Ist1"/>
    <property type="match status" value="1"/>
</dbReference>
<dbReference type="FunFam" id="1.20.1260.60:FF:000002">
    <property type="entry name" value="Vacuolar protein sorting-associated protein IST1"/>
    <property type="match status" value="1"/>
</dbReference>
<dbReference type="Proteomes" id="UP000215914">
    <property type="component" value="Chromosome 16"/>
</dbReference>
<evidence type="ECO:0000313" key="5">
    <source>
        <dbReference type="Proteomes" id="UP000215914"/>
    </source>
</evidence>
<reference evidence="3" key="3">
    <citation type="submission" date="2020-06" db="EMBL/GenBank/DDBJ databases">
        <title>Helianthus annuus Genome sequencing and assembly Release 2.</title>
        <authorList>
            <person name="Gouzy J."/>
            <person name="Langlade N."/>
            <person name="Munos S."/>
        </authorList>
    </citation>
    <scope>NUCLEOTIDE SEQUENCE</scope>
    <source>
        <tissue evidence="3">Leaves</tissue>
    </source>
</reference>
<evidence type="ECO:0000256" key="2">
    <source>
        <dbReference type="SAM" id="MobiDB-lite"/>
    </source>
</evidence>
<evidence type="ECO:0000313" key="3">
    <source>
        <dbReference type="EMBL" id="KAF5762248.1"/>
    </source>
</evidence>
<evidence type="ECO:0000256" key="1">
    <source>
        <dbReference type="ARBA" id="ARBA00005536"/>
    </source>
</evidence>
<protein>
    <submittedName>
        <fullName evidence="4">Putative regulator of Vps4 activity in the MVB pathway protein</fullName>
    </submittedName>
    <submittedName>
        <fullName evidence="3">Vacuolar protein sorting-associated protein Ist1</fullName>
    </submittedName>
</protein>
<reference evidence="4" key="2">
    <citation type="submission" date="2017-02" db="EMBL/GenBank/DDBJ databases">
        <title>Sunflower complete genome.</title>
        <authorList>
            <person name="Langlade N."/>
            <person name="Munos S."/>
        </authorList>
    </citation>
    <scope>NUCLEOTIDE SEQUENCE [LARGE SCALE GENOMIC DNA]</scope>
    <source>
        <tissue evidence="4">Leaves</tissue>
    </source>
</reference>
<gene>
    <name evidence="4" type="ORF">HannXRQ_Chr16g0529641</name>
    <name evidence="3" type="ORF">HanXRQr2_Chr16g0774511</name>
</gene>
<dbReference type="InterPro" id="IPR042277">
    <property type="entry name" value="IST1-like"/>
</dbReference>
<dbReference type="Pfam" id="PF03398">
    <property type="entry name" value="Ist1"/>
    <property type="match status" value="1"/>
</dbReference>
<dbReference type="GO" id="GO:0015031">
    <property type="term" value="P:protein transport"/>
    <property type="evidence" value="ECO:0007669"/>
    <property type="project" value="InterPro"/>
</dbReference>
<feature type="region of interest" description="Disordered" evidence="2">
    <location>
        <begin position="265"/>
        <end position="347"/>
    </location>
</feature>
<dbReference type="Gramene" id="mRNA:HanXRQr2_Chr16g0774511">
    <property type="protein sequence ID" value="mRNA:HanXRQr2_Chr16g0774511"/>
    <property type="gene ID" value="HanXRQr2_Chr16g0774511"/>
</dbReference>
<dbReference type="OMA" id="MVEGYCL"/>
<feature type="compositionally biased region" description="Acidic residues" evidence="2">
    <location>
        <begin position="301"/>
        <end position="311"/>
    </location>
</feature>
<dbReference type="GO" id="GO:0008104">
    <property type="term" value="P:intracellular protein localization"/>
    <property type="evidence" value="ECO:0000318"/>
    <property type="project" value="GO_Central"/>
</dbReference>
<feature type="compositionally biased region" description="Low complexity" evidence="2">
    <location>
        <begin position="265"/>
        <end position="277"/>
    </location>
</feature>
<keyword evidence="5" id="KW-1185">Reference proteome</keyword>
<dbReference type="EMBL" id="CM007905">
    <property type="protein sequence ID" value="OTF93141.1"/>
    <property type="molecule type" value="Genomic_DNA"/>
</dbReference>
<organism evidence="4 5">
    <name type="scientific">Helianthus annuus</name>
    <name type="common">Common sunflower</name>
    <dbReference type="NCBI Taxonomy" id="4232"/>
    <lineage>
        <taxon>Eukaryota</taxon>
        <taxon>Viridiplantae</taxon>
        <taxon>Streptophyta</taxon>
        <taxon>Embryophyta</taxon>
        <taxon>Tracheophyta</taxon>
        <taxon>Spermatophyta</taxon>
        <taxon>Magnoliopsida</taxon>
        <taxon>eudicotyledons</taxon>
        <taxon>Gunneridae</taxon>
        <taxon>Pentapetalae</taxon>
        <taxon>asterids</taxon>
        <taxon>campanulids</taxon>
        <taxon>Asterales</taxon>
        <taxon>Asteraceae</taxon>
        <taxon>Asteroideae</taxon>
        <taxon>Heliantheae alliance</taxon>
        <taxon>Heliantheae</taxon>
        <taxon>Helianthus</taxon>
    </lineage>
</organism>
<accession>A0A251S7E9</accession>
<dbReference type="PANTHER" id="PTHR12161">
    <property type="entry name" value="IST1 FAMILY MEMBER"/>
    <property type="match status" value="1"/>
</dbReference>
<feature type="compositionally biased region" description="Basic and acidic residues" evidence="2">
    <location>
        <begin position="312"/>
        <end position="323"/>
    </location>
</feature>
<dbReference type="InParanoid" id="A0A251S7E9"/>